<evidence type="ECO:0000256" key="6">
    <source>
        <dbReference type="SAM" id="Phobius"/>
    </source>
</evidence>
<dbReference type="InterPro" id="IPR018076">
    <property type="entry name" value="T2SS_GspF_dom"/>
</dbReference>
<gene>
    <name evidence="9" type="ORF">FLO80_15180</name>
</gene>
<sequence>MAISAELIIYGLIFIGVLVLVEGLYLTVFGKSISLNSRVNRRLEMLQKGTNREEVMEKLRKEMSQHMRSRSIPLYSLLASQAQKAAIAFTPKQLIMIMIGLSGISFLGMTVGTETSLPLRAALSVMMGVGGVYFWVSSKAKKRMSMIEEQLPDAVELMVRSLRVGHPFSSAVQIVSKEVKDPLATEFGIIADESAYGRDMGEALKDMAERIDLQDLRFLAVAVTIQQQSGGNLAEILAGLAKVIRSRFRLFRRVKAITAEAKWSGKFLSAFPVVALIAINVLDPNYYDEVLDHPWFIPACLFVAGFLTLNLIVMRWLTNIKV</sequence>
<dbReference type="Gene3D" id="1.20.81.30">
    <property type="entry name" value="Type II secretion system (T2SS), domain F"/>
    <property type="match status" value="1"/>
</dbReference>
<dbReference type="PANTHER" id="PTHR35007:SF1">
    <property type="entry name" value="PILUS ASSEMBLY PROTEIN"/>
    <property type="match status" value="1"/>
</dbReference>
<dbReference type="Proteomes" id="UP000325291">
    <property type="component" value="Unassembled WGS sequence"/>
</dbReference>
<evidence type="ECO:0000313" key="9">
    <source>
        <dbReference type="EMBL" id="KAA0912407.1"/>
    </source>
</evidence>
<feature type="transmembrane region" description="Helical" evidence="6">
    <location>
        <begin position="117"/>
        <end position="136"/>
    </location>
</feature>
<dbReference type="EMBL" id="VINQ01000013">
    <property type="protein sequence ID" value="KAA0912407.1"/>
    <property type="molecule type" value="Genomic_DNA"/>
</dbReference>
<evidence type="ECO:0000259" key="8">
    <source>
        <dbReference type="Pfam" id="PF19360"/>
    </source>
</evidence>
<evidence type="ECO:0000259" key="7">
    <source>
        <dbReference type="Pfam" id="PF00482"/>
    </source>
</evidence>
<evidence type="ECO:0000313" key="10">
    <source>
        <dbReference type="Proteomes" id="UP000325291"/>
    </source>
</evidence>
<feature type="transmembrane region" description="Helical" evidence="6">
    <location>
        <begin position="294"/>
        <end position="317"/>
    </location>
</feature>
<dbReference type="InterPro" id="IPR045824">
    <property type="entry name" value="T2SS_TadB-like_N"/>
</dbReference>
<name>A0A5A9Z5D4_9RHOB</name>
<keyword evidence="2" id="KW-1003">Cell membrane</keyword>
<keyword evidence="5 6" id="KW-0472">Membrane</keyword>
<comment type="caution">
    <text evidence="9">The sequence shown here is derived from an EMBL/GenBank/DDBJ whole genome shotgun (WGS) entry which is preliminary data.</text>
</comment>
<evidence type="ECO:0000256" key="3">
    <source>
        <dbReference type="ARBA" id="ARBA00022692"/>
    </source>
</evidence>
<feature type="transmembrane region" description="Helical" evidence="6">
    <location>
        <begin position="7"/>
        <end position="28"/>
    </location>
</feature>
<reference evidence="9 10" key="1">
    <citation type="submission" date="2019-07" db="EMBL/GenBank/DDBJ databases">
        <title>Aquicoccus porphyridii gen. nov., sp. nov., isolated from a small marine red alga, Porphyridium marinum.</title>
        <authorList>
            <person name="Liu L."/>
        </authorList>
    </citation>
    <scope>NUCLEOTIDE SEQUENCE [LARGE SCALE GENOMIC DNA]</scope>
    <source>
        <strain evidence="9 10">L1 8-17</strain>
    </source>
</reference>
<organism evidence="9 10">
    <name type="scientific">Aquicoccus porphyridii</name>
    <dbReference type="NCBI Taxonomy" id="1852029"/>
    <lineage>
        <taxon>Bacteria</taxon>
        <taxon>Pseudomonadati</taxon>
        <taxon>Pseudomonadota</taxon>
        <taxon>Alphaproteobacteria</taxon>
        <taxon>Rhodobacterales</taxon>
        <taxon>Paracoccaceae</taxon>
        <taxon>Aquicoccus</taxon>
    </lineage>
</organism>
<evidence type="ECO:0000256" key="2">
    <source>
        <dbReference type="ARBA" id="ARBA00022475"/>
    </source>
</evidence>
<evidence type="ECO:0000256" key="1">
    <source>
        <dbReference type="ARBA" id="ARBA00004651"/>
    </source>
</evidence>
<feature type="domain" description="Type II secretion system protein GspF" evidence="7">
    <location>
        <begin position="155"/>
        <end position="272"/>
    </location>
</feature>
<feature type="transmembrane region" description="Helical" evidence="6">
    <location>
        <begin position="94"/>
        <end position="111"/>
    </location>
</feature>
<proteinExistence type="predicted"/>
<dbReference type="GO" id="GO:0005886">
    <property type="term" value="C:plasma membrane"/>
    <property type="evidence" value="ECO:0007669"/>
    <property type="project" value="UniProtKB-SubCell"/>
</dbReference>
<dbReference type="InterPro" id="IPR042094">
    <property type="entry name" value="T2SS_GspF_sf"/>
</dbReference>
<feature type="transmembrane region" description="Helical" evidence="6">
    <location>
        <begin position="263"/>
        <end position="282"/>
    </location>
</feature>
<feature type="domain" description="Type II secretion system protein TadB-like N-terminal" evidence="8">
    <location>
        <begin position="1"/>
        <end position="143"/>
    </location>
</feature>
<dbReference type="AlphaFoldDB" id="A0A5A9Z5D4"/>
<dbReference type="Pfam" id="PF19360">
    <property type="entry name" value="TadB_TadC_N"/>
    <property type="match status" value="1"/>
</dbReference>
<comment type="subcellular location">
    <subcellularLocation>
        <location evidence="1">Cell membrane</location>
        <topology evidence="1">Multi-pass membrane protein</topology>
    </subcellularLocation>
</comment>
<evidence type="ECO:0000256" key="5">
    <source>
        <dbReference type="ARBA" id="ARBA00023136"/>
    </source>
</evidence>
<dbReference type="Pfam" id="PF00482">
    <property type="entry name" value="T2SSF"/>
    <property type="match status" value="1"/>
</dbReference>
<keyword evidence="4 6" id="KW-1133">Transmembrane helix</keyword>
<evidence type="ECO:0000256" key="4">
    <source>
        <dbReference type="ARBA" id="ARBA00022989"/>
    </source>
</evidence>
<keyword evidence="10" id="KW-1185">Reference proteome</keyword>
<keyword evidence="3 6" id="KW-0812">Transmembrane</keyword>
<dbReference type="PANTHER" id="PTHR35007">
    <property type="entry name" value="INTEGRAL MEMBRANE PROTEIN-RELATED"/>
    <property type="match status" value="1"/>
</dbReference>
<protein>
    <submittedName>
        <fullName evidence="9">Type II secretion system F family protein</fullName>
    </submittedName>
</protein>
<accession>A0A5A9Z5D4</accession>
<dbReference type="RefSeq" id="WP_111367200.1">
    <property type="nucleotide sequence ID" value="NZ_JASHJG010000012.1"/>
</dbReference>